<dbReference type="Proteomes" id="UP000654947">
    <property type="component" value="Unassembled WGS sequence"/>
</dbReference>
<protein>
    <recommendedName>
        <fullName evidence="3">Peptidase M16 C-terminal domain-containing protein</fullName>
    </recommendedName>
</protein>
<dbReference type="InterPro" id="IPR011249">
    <property type="entry name" value="Metalloenz_LuxS/M16"/>
</dbReference>
<dbReference type="AlphaFoldDB" id="A0A918XJ44"/>
<organism evidence="4 5">
    <name type="scientific">Nocardiopsis kunsanensis</name>
    <dbReference type="NCBI Taxonomy" id="141693"/>
    <lineage>
        <taxon>Bacteria</taxon>
        <taxon>Bacillati</taxon>
        <taxon>Actinomycetota</taxon>
        <taxon>Actinomycetes</taxon>
        <taxon>Streptosporangiales</taxon>
        <taxon>Nocardiopsidaceae</taxon>
        <taxon>Nocardiopsis</taxon>
    </lineage>
</organism>
<reference evidence="4 5" key="1">
    <citation type="journal article" date="2014" name="Int. J. Syst. Evol. Microbiol.">
        <title>Complete genome sequence of Corynebacterium casei LMG S-19264T (=DSM 44701T), isolated from a smear-ripened cheese.</title>
        <authorList>
            <consortium name="US DOE Joint Genome Institute (JGI-PGF)"/>
            <person name="Walter F."/>
            <person name="Albersmeier A."/>
            <person name="Kalinowski J."/>
            <person name="Ruckert C."/>
        </authorList>
    </citation>
    <scope>NUCLEOTIDE SEQUENCE [LARGE SCALE GENOMIC DNA]</scope>
    <source>
        <strain evidence="4 5">KCTC 19473</strain>
    </source>
</reference>
<dbReference type="InterPro" id="IPR050361">
    <property type="entry name" value="MPP/UQCRC_Complex"/>
</dbReference>
<proteinExistence type="inferred from homology"/>
<dbReference type="SUPFAM" id="SSF63411">
    <property type="entry name" value="LuxS/MPP-like metallohydrolase"/>
    <property type="match status" value="1"/>
</dbReference>
<evidence type="ECO:0000256" key="2">
    <source>
        <dbReference type="SAM" id="MobiDB-lite"/>
    </source>
</evidence>
<name>A0A918XJ44_9ACTN</name>
<dbReference type="GO" id="GO:0046872">
    <property type="term" value="F:metal ion binding"/>
    <property type="evidence" value="ECO:0007669"/>
    <property type="project" value="InterPro"/>
</dbReference>
<dbReference type="InterPro" id="IPR007863">
    <property type="entry name" value="Peptidase_M16_C"/>
</dbReference>
<evidence type="ECO:0000256" key="1">
    <source>
        <dbReference type="ARBA" id="ARBA00007261"/>
    </source>
</evidence>
<dbReference type="Pfam" id="PF05193">
    <property type="entry name" value="Peptidase_M16_C"/>
    <property type="match status" value="1"/>
</dbReference>
<evidence type="ECO:0000313" key="4">
    <source>
        <dbReference type="EMBL" id="GHD34530.1"/>
    </source>
</evidence>
<dbReference type="Gene3D" id="3.30.830.10">
    <property type="entry name" value="Metalloenzyme, LuxS/M16 peptidase-like"/>
    <property type="match status" value="1"/>
</dbReference>
<comment type="caution">
    <text evidence="4">The sequence shown here is derived from an EMBL/GenBank/DDBJ whole genome shotgun (WGS) entry which is preliminary data.</text>
</comment>
<accession>A0A918XJ44</accession>
<dbReference type="PANTHER" id="PTHR11851:SF49">
    <property type="entry name" value="MITOCHONDRIAL-PROCESSING PEPTIDASE SUBUNIT ALPHA"/>
    <property type="match status" value="1"/>
</dbReference>
<comment type="similarity">
    <text evidence="1">Belongs to the peptidase M16 family.</text>
</comment>
<evidence type="ECO:0000313" key="5">
    <source>
        <dbReference type="Proteomes" id="UP000654947"/>
    </source>
</evidence>
<evidence type="ECO:0000259" key="3">
    <source>
        <dbReference type="Pfam" id="PF05193"/>
    </source>
</evidence>
<dbReference type="PANTHER" id="PTHR11851">
    <property type="entry name" value="METALLOPROTEASE"/>
    <property type="match status" value="1"/>
</dbReference>
<keyword evidence="5" id="KW-1185">Reference proteome</keyword>
<dbReference type="EMBL" id="BMXL01000030">
    <property type="protein sequence ID" value="GHD34530.1"/>
    <property type="molecule type" value="Genomic_DNA"/>
</dbReference>
<sequence length="150" mass="16082">MVVVTGDVDHDMVLTQAQKFFPDHPRGVASRPRPSGQVQVQHGSVRSPRESHQTHVAVAVEGVACTDPCTPAQNILGAALGGLRSSQTMDAWERGRDRAEELFLGEMGRGRPVALSEDLAALNAVTLEDLHKVASQLCSRPQLTVLLGNV</sequence>
<feature type="domain" description="Peptidase M16 C-terminal" evidence="3">
    <location>
        <begin position="2"/>
        <end position="88"/>
    </location>
</feature>
<gene>
    <name evidence="4" type="ORF">GCM10007147_40300</name>
</gene>
<feature type="region of interest" description="Disordered" evidence="2">
    <location>
        <begin position="23"/>
        <end position="51"/>
    </location>
</feature>